<dbReference type="Proteomes" id="UP000182660">
    <property type="component" value="Unassembled WGS sequence"/>
</dbReference>
<dbReference type="EMBL" id="FPLD01000102">
    <property type="protein sequence ID" value="SGZ11926.1"/>
    <property type="molecule type" value="Genomic_DNA"/>
</dbReference>
<protein>
    <submittedName>
        <fullName evidence="2">Uncharacterized protein</fullName>
    </submittedName>
</protein>
<dbReference type="PATRIC" id="fig|80854.5.peg.2541"/>
<dbReference type="RefSeq" id="WP_045110574.1">
    <property type="nucleotide sequence ID" value="NZ_CAWQZC010000025.1"/>
</dbReference>
<dbReference type="HOGENOM" id="CLU_810902_0_0_6"/>
<name>A0A090IH53_9GAMM</name>
<organism evidence="2 4">
    <name type="scientific">Moritella viscosa</name>
    <dbReference type="NCBI Taxonomy" id="80854"/>
    <lineage>
        <taxon>Bacteria</taxon>
        <taxon>Pseudomonadati</taxon>
        <taxon>Pseudomonadota</taxon>
        <taxon>Gammaproteobacteria</taxon>
        <taxon>Alteromonadales</taxon>
        <taxon>Moritellaceae</taxon>
        <taxon>Moritella</taxon>
    </lineage>
</organism>
<sequence length="342" mass="38532">MSSLDTNRLQQDKKLNDDSHVCAAKQLRNLGISGLMTLEAIEFQTLELDAVLVSCQQLQDSYSALITDLPSRLHICFQGSANSSEQLSALVQLIESAPQALWSLRNDSFNCYEMDFRLAELQQQLTILKPLNKKLAPFVNTNKLGTVSTLRYLQCCLDNAGMFRWFSSKWRHAKQQTLILATNEQLKLDDVKLLFPAMIKYVNAQERFDELFDQAPILAASHQGLNTDIAPLLAVREWYKDVEFVMAEHFVDEAGILEGLSIIDKQKADKLVENYHTNTALVINSIEKKMSKLRLSFPGYEALQHVDADYATAVSELKTIIINQLSALNDVGIDSRTCLSDL</sequence>
<evidence type="ECO:0000313" key="1">
    <source>
        <dbReference type="EMBL" id="SGY98146.1"/>
    </source>
</evidence>
<reference evidence="2 4" key="1">
    <citation type="submission" date="2016-11" db="EMBL/GenBank/DDBJ databases">
        <authorList>
            <person name="Jaros S."/>
            <person name="Januszkiewicz K."/>
            <person name="Wedrychowicz H."/>
        </authorList>
    </citation>
    <scope>NUCLEOTIDE SEQUENCE [LARGE SCALE GENOMIC DNA]</scope>
    <source>
        <strain evidence="2">NVI 5450</strain>
    </source>
</reference>
<reference evidence="1 3" key="2">
    <citation type="submission" date="2016-11" db="EMBL/GenBank/DDBJ databases">
        <authorList>
            <person name="Klemetsen T."/>
        </authorList>
    </citation>
    <scope>NUCLEOTIDE SEQUENCE [LARGE SCALE GENOMIC DNA]</scope>
    <source>
        <strain evidence="1">MT 2528</strain>
    </source>
</reference>
<dbReference type="KEGG" id="mvs:MVIS_2386"/>
<dbReference type="GeneID" id="61297384"/>
<dbReference type="OrthoDB" id="9757917at2"/>
<evidence type="ECO:0000313" key="4">
    <source>
        <dbReference type="Proteomes" id="UP000183794"/>
    </source>
</evidence>
<dbReference type="AlphaFoldDB" id="A0A090IH53"/>
<evidence type="ECO:0000313" key="3">
    <source>
        <dbReference type="Proteomes" id="UP000182660"/>
    </source>
</evidence>
<keyword evidence="3" id="KW-1185">Reference proteome</keyword>
<dbReference type="EMBL" id="FPLJ01000078">
    <property type="protein sequence ID" value="SGY98146.1"/>
    <property type="molecule type" value="Genomic_DNA"/>
</dbReference>
<proteinExistence type="predicted"/>
<accession>A0A090IH53</accession>
<evidence type="ECO:0000313" key="2">
    <source>
        <dbReference type="EMBL" id="SGZ11926.1"/>
    </source>
</evidence>
<dbReference type="Proteomes" id="UP000183794">
    <property type="component" value="Unassembled WGS sequence"/>
</dbReference>
<gene>
    <name evidence="1" type="ORF">MT2528_3568</name>
    <name evidence="2" type="ORF">NVI5450_3764</name>
</gene>